<evidence type="ECO:0000313" key="3">
    <source>
        <dbReference type="Proteomes" id="UP001189624"/>
    </source>
</evidence>
<evidence type="ECO:0008006" key="4">
    <source>
        <dbReference type="Google" id="ProtNLM"/>
    </source>
</evidence>
<sequence>MSKFVGFLVLLLITVVVGEYDDHGSEYREHEKDGPCGKYSRVRILTHELRHCEKPARDIRAPVSSQCCKDLTKVSIPCLHAVFSSDAFKKVGVDPKVEED</sequence>
<evidence type="ECO:0000256" key="1">
    <source>
        <dbReference type="SAM" id="SignalP"/>
    </source>
</evidence>
<dbReference type="EMBL" id="OY731398">
    <property type="protein sequence ID" value="CAJ1862991.1"/>
    <property type="molecule type" value="Genomic_DNA"/>
</dbReference>
<feature type="signal peptide" evidence="1">
    <location>
        <begin position="1"/>
        <end position="18"/>
    </location>
</feature>
<dbReference type="InterPro" id="IPR036312">
    <property type="entry name" value="Bifun_inhib/LTP/seed_sf"/>
</dbReference>
<reference evidence="2" key="1">
    <citation type="submission" date="2023-10" db="EMBL/GenBank/DDBJ databases">
        <authorList>
            <person name="Domelevo Entfellner J.-B."/>
        </authorList>
    </citation>
    <scope>NUCLEOTIDE SEQUENCE</scope>
</reference>
<dbReference type="Proteomes" id="UP001189624">
    <property type="component" value="Chromosome 1"/>
</dbReference>
<keyword evidence="1" id="KW-0732">Signal</keyword>
<name>A0AA86SCG4_9FABA</name>
<dbReference type="AlphaFoldDB" id="A0AA86SCG4"/>
<organism evidence="2 3">
    <name type="scientific">Sphenostylis stenocarpa</name>
    <dbReference type="NCBI Taxonomy" id="92480"/>
    <lineage>
        <taxon>Eukaryota</taxon>
        <taxon>Viridiplantae</taxon>
        <taxon>Streptophyta</taxon>
        <taxon>Embryophyta</taxon>
        <taxon>Tracheophyta</taxon>
        <taxon>Spermatophyta</taxon>
        <taxon>Magnoliopsida</taxon>
        <taxon>eudicotyledons</taxon>
        <taxon>Gunneridae</taxon>
        <taxon>Pentapetalae</taxon>
        <taxon>rosids</taxon>
        <taxon>fabids</taxon>
        <taxon>Fabales</taxon>
        <taxon>Fabaceae</taxon>
        <taxon>Papilionoideae</taxon>
        <taxon>50 kb inversion clade</taxon>
        <taxon>NPAAA clade</taxon>
        <taxon>indigoferoid/millettioid clade</taxon>
        <taxon>Phaseoleae</taxon>
        <taxon>Sphenostylis</taxon>
    </lineage>
</organism>
<dbReference type="Gene3D" id="1.10.110.10">
    <property type="entry name" value="Plant lipid-transfer and hydrophobic proteins"/>
    <property type="match status" value="1"/>
</dbReference>
<evidence type="ECO:0000313" key="2">
    <source>
        <dbReference type="EMBL" id="CAJ1862991.1"/>
    </source>
</evidence>
<dbReference type="Gramene" id="rna-AYBTSS11_LOCUS2221">
    <property type="protein sequence ID" value="CAJ1862991.1"/>
    <property type="gene ID" value="gene-AYBTSS11_LOCUS2221"/>
</dbReference>
<feature type="chain" id="PRO_5041739109" description="Bifunctional inhibitor/plant lipid transfer protein/seed storage helical domain-containing protein" evidence="1">
    <location>
        <begin position="19"/>
        <end position="100"/>
    </location>
</feature>
<accession>A0AA86SCG4</accession>
<proteinExistence type="predicted"/>
<keyword evidence="3" id="KW-1185">Reference proteome</keyword>
<protein>
    <recommendedName>
        <fullName evidence="4">Bifunctional inhibitor/plant lipid transfer protein/seed storage helical domain-containing protein</fullName>
    </recommendedName>
</protein>
<gene>
    <name evidence="2" type="ORF">AYBTSS11_LOCUS2221</name>
</gene>